<dbReference type="Proteomes" id="UP000252004">
    <property type="component" value="Chromosome"/>
</dbReference>
<evidence type="ECO:0008006" key="5">
    <source>
        <dbReference type="Google" id="ProtNLM"/>
    </source>
</evidence>
<protein>
    <recommendedName>
        <fullName evidence="5">PepSY domain-containing protein</fullName>
    </recommendedName>
</protein>
<evidence type="ECO:0000313" key="3">
    <source>
        <dbReference type="EMBL" id="AXE25106.1"/>
    </source>
</evidence>
<keyword evidence="2" id="KW-0812">Transmembrane</keyword>
<keyword evidence="2" id="KW-1133">Transmembrane helix</keyword>
<organism evidence="3 4">
    <name type="scientific">Streptomyces globosus</name>
    <dbReference type="NCBI Taxonomy" id="68209"/>
    <lineage>
        <taxon>Bacteria</taxon>
        <taxon>Bacillati</taxon>
        <taxon>Actinomycetota</taxon>
        <taxon>Actinomycetes</taxon>
        <taxon>Kitasatosporales</taxon>
        <taxon>Streptomycetaceae</taxon>
        <taxon>Streptomyces</taxon>
    </lineage>
</organism>
<dbReference type="RefSeq" id="WP_114056292.1">
    <property type="nucleotide sequence ID" value="NZ_CP030862.1"/>
</dbReference>
<proteinExistence type="predicted"/>
<keyword evidence="4" id="KW-1185">Reference proteome</keyword>
<evidence type="ECO:0000256" key="1">
    <source>
        <dbReference type="SAM" id="MobiDB-lite"/>
    </source>
</evidence>
<reference evidence="3 4" key="1">
    <citation type="submission" date="2018-01" db="EMBL/GenBank/DDBJ databases">
        <title>Draft genome Sequence of streptomyces globosus LZH-48.</title>
        <authorList>
            <person name="Ran K."/>
            <person name="Li Z."/>
            <person name="Wei S."/>
            <person name="Dong R."/>
        </authorList>
    </citation>
    <scope>NUCLEOTIDE SEQUENCE [LARGE SCALE GENOMIC DNA]</scope>
    <source>
        <strain evidence="3 4">LZH-48</strain>
    </source>
</reference>
<sequence>MSQNAGPRPPEQSETPKAAGRGRMARLVRQGRTRWIALGLVAAAGTGGAVALAATVHDHREHARAGFSAMVREHHRFGEWQPKGAPRPEPKRHRTGEASPYGDPGRGRAPAPGHRTGAAAKAAPLPLPALPAAEALAKATAAVKDAKAEAVRVIPQKGGGSAWLVVLRDTNGIRHAVTVAGDGTITSNATRG</sequence>
<gene>
    <name evidence="3" type="ORF">C0216_18090</name>
</gene>
<feature type="region of interest" description="Disordered" evidence="1">
    <location>
        <begin position="1"/>
        <end position="23"/>
    </location>
</feature>
<dbReference type="EMBL" id="CP030862">
    <property type="protein sequence ID" value="AXE25106.1"/>
    <property type="molecule type" value="Genomic_DNA"/>
</dbReference>
<dbReference type="KEGG" id="sgz:C0216_18090"/>
<name>A0A344U2I5_9ACTN</name>
<feature type="region of interest" description="Disordered" evidence="1">
    <location>
        <begin position="77"/>
        <end position="120"/>
    </location>
</feature>
<evidence type="ECO:0000256" key="2">
    <source>
        <dbReference type="SAM" id="Phobius"/>
    </source>
</evidence>
<evidence type="ECO:0000313" key="4">
    <source>
        <dbReference type="Proteomes" id="UP000252004"/>
    </source>
</evidence>
<dbReference type="OrthoDB" id="3873873at2"/>
<dbReference type="AlphaFoldDB" id="A0A344U2I5"/>
<keyword evidence="2" id="KW-0472">Membrane</keyword>
<accession>A0A344U2I5</accession>
<feature type="transmembrane region" description="Helical" evidence="2">
    <location>
        <begin position="35"/>
        <end position="54"/>
    </location>
</feature>
<feature type="compositionally biased region" description="Low complexity" evidence="1">
    <location>
        <begin position="107"/>
        <end position="120"/>
    </location>
</feature>